<protein>
    <submittedName>
        <fullName evidence="1">Uncharacterized protein</fullName>
    </submittedName>
</protein>
<organism evidence="1 2">
    <name type="scientific">Punica granatum</name>
    <name type="common">Pomegranate</name>
    <dbReference type="NCBI Taxonomy" id="22663"/>
    <lineage>
        <taxon>Eukaryota</taxon>
        <taxon>Viridiplantae</taxon>
        <taxon>Streptophyta</taxon>
        <taxon>Embryophyta</taxon>
        <taxon>Tracheophyta</taxon>
        <taxon>Spermatophyta</taxon>
        <taxon>Magnoliopsida</taxon>
        <taxon>eudicotyledons</taxon>
        <taxon>Gunneridae</taxon>
        <taxon>Pentapetalae</taxon>
        <taxon>rosids</taxon>
        <taxon>malvids</taxon>
        <taxon>Myrtales</taxon>
        <taxon>Lythraceae</taxon>
        <taxon>Punica</taxon>
    </lineage>
</organism>
<evidence type="ECO:0000313" key="1">
    <source>
        <dbReference type="EMBL" id="OWM67639.1"/>
    </source>
</evidence>
<gene>
    <name evidence="1" type="ORF">CDL15_Pgr024724</name>
</gene>
<comment type="caution">
    <text evidence="1">The sequence shown here is derived from an EMBL/GenBank/DDBJ whole genome shotgun (WGS) entry which is preliminary data.</text>
</comment>
<dbReference type="Proteomes" id="UP000197138">
    <property type="component" value="Unassembled WGS sequence"/>
</dbReference>
<sequence>MSFSIAISVLLEYVSSALKRVVRTPSRRETRVDRAVWKLGSTMPWTTAVRPISVRYSSMIGVSSVPCIVEDGATWVPECDGGFEEIPINLPSIQQRDIPYERRDVTAVDWA</sequence>
<name>A0A218W540_PUNGR</name>
<evidence type="ECO:0000313" key="2">
    <source>
        <dbReference type="Proteomes" id="UP000197138"/>
    </source>
</evidence>
<dbReference type="EMBL" id="MTKT01005379">
    <property type="protein sequence ID" value="OWM67639.1"/>
    <property type="molecule type" value="Genomic_DNA"/>
</dbReference>
<dbReference type="AlphaFoldDB" id="A0A218W540"/>
<proteinExistence type="predicted"/>
<accession>A0A218W540</accession>
<reference evidence="2" key="1">
    <citation type="journal article" date="2017" name="Plant J.">
        <title>The pomegranate (Punica granatum L.) genome and the genomics of punicalagin biosynthesis.</title>
        <authorList>
            <person name="Qin G."/>
            <person name="Xu C."/>
            <person name="Ming R."/>
            <person name="Tang H."/>
            <person name="Guyot R."/>
            <person name="Kramer E.M."/>
            <person name="Hu Y."/>
            <person name="Yi X."/>
            <person name="Qi Y."/>
            <person name="Xu X."/>
            <person name="Gao Z."/>
            <person name="Pan H."/>
            <person name="Jian J."/>
            <person name="Tian Y."/>
            <person name="Yue Z."/>
            <person name="Xu Y."/>
        </authorList>
    </citation>
    <scope>NUCLEOTIDE SEQUENCE [LARGE SCALE GENOMIC DNA]</scope>
    <source>
        <strain evidence="2">cv. Dabenzi</strain>
    </source>
</reference>